<evidence type="ECO:0000256" key="1">
    <source>
        <dbReference type="SAM" id="MobiDB-lite"/>
    </source>
</evidence>
<protein>
    <submittedName>
        <fullName evidence="4">Uncharacterized protein</fullName>
    </submittedName>
</protein>
<reference evidence="5" key="1">
    <citation type="submission" date="2016-06" db="EMBL/GenBank/DDBJ databases">
        <authorList>
            <person name="Varghese N."/>
            <person name="Submissions Spin"/>
        </authorList>
    </citation>
    <scope>NUCLEOTIDE SEQUENCE [LARGE SCALE GENOMIC DNA]</scope>
    <source>
        <strain evidence="5">DSM 43168</strain>
    </source>
</reference>
<feature type="region of interest" description="Disordered" evidence="1">
    <location>
        <begin position="27"/>
        <end position="49"/>
    </location>
</feature>
<name>A0A1C5ALQ5_9ACTN</name>
<evidence type="ECO:0000313" key="4">
    <source>
        <dbReference type="EMBL" id="SCF46165.1"/>
    </source>
</evidence>
<evidence type="ECO:0000256" key="3">
    <source>
        <dbReference type="SAM" id="SignalP"/>
    </source>
</evidence>
<organism evidence="4 5">
    <name type="scientific">Micromonospora carbonacea</name>
    <dbReference type="NCBI Taxonomy" id="47853"/>
    <lineage>
        <taxon>Bacteria</taxon>
        <taxon>Bacillati</taxon>
        <taxon>Actinomycetota</taxon>
        <taxon>Actinomycetes</taxon>
        <taxon>Micromonosporales</taxon>
        <taxon>Micromonosporaceae</taxon>
        <taxon>Micromonospora</taxon>
    </lineage>
</organism>
<accession>A0A1C5ALQ5</accession>
<feature type="signal peptide" evidence="3">
    <location>
        <begin position="1"/>
        <end position="27"/>
    </location>
</feature>
<evidence type="ECO:0000313" key="5">
    <source>
        <dbReference type="Proteomes" id="UP000183585"/>
    </source>
</evidence>
<keyword evidence="2" id="KW-0812">Transmembrane</keyword>
<keyword evidence="3" id="KW-0732">Signal</keyword>
<sequence>MRGLTTSHRARPARCAAPAASMCAAPAARMRPATPPTPAPARPAGRGARAVGVGPTVRAALTVLGVLGAFVLLAGAPARAGENTFVEVTPNSAPAGTRVDIRASCDNDNNRQADVQSDAFGRVVLRPNNGFLTGAVTVPGNKQAGDYPVKLRCANGGTATTTLTVLNMTQPSKGPNTGAGGTAGEGRGTGSLLLVGGLVAAAVAAGFGAFGSRRQTGTRS</sequence>
<feature type="transmembrane region" description="Helical" evidence="2">
    <location>
        <begin position="192"/>
        <end position="210"/>
    </location>
</feature>
<dbReference type="AlphaFoldDB" id="A0A1C5ALQ5"/>
<evidence type="ECO:0000256" key="2">
    <source>
        <dbReference type="SAM" id="Phobius"/>
    </source>
</evidence>
<gene>
    <name evidence="4" type="ORF">GA0070563_114131</name>
</gene>
<dbReference type="STRING" id="47853.TK50_21415"/>
<feature type="chain" id="PRO_5039186444" evidence="3">
    <location>
        <begin position="28"/>
        <end position="220"/>
    </location>
</feature>
<keyword evidence="2" id="KW-0472">Membrane</keyword>
<keyword evidence="2" id="KW-1133">Transmembrane helix</keyword>
<dbReference type="Proteomes" id="UP000183585">
    <property type="component" value="Unassembled WGS sequence"/>
</dbReference>
<proteinExistence type="predicted"/>
<dbReference type="EMBL" id="FMCT01000014">
    <property type="protein sequence ID" value="SCF46165.1"/>
    <property type="molecule type" value="Genomic_DNA"/>
</dbReference>
<keyword evidence="5" id="KW-1185">Reference proteome</keyword>
<feature type="transmembrane region" description="Helical" evidence="2">
    <location>
        <begin position="59"/>
        <end position="78"/>
    </location>
</feature>